<feature type="region of interest" description="Disordered" evidence="2">
    <location>
        <begin position="129"/>
        <end position="170"/>
    </location>
</feature>
<feature type="compositionally biased region" description="Low complexity" evidence="2">
    <location>
        <begin position="136"/>
        <end position="147"/>
    </location>
</feature>
<protein>
    <recommendedName>
        <fullName evidence="6">Tfp pilus assembly protein PilO</fullName>
    </recommendedName>
</protein>
<accession>A0AAJ5W4E2</accession>
<evidence type="ECO:0000256" key="3">
    <source>
        <dbReference type="SAM" id="Phobius"/>
    </source>
</evidence>
<feature type="compositionally biased region" description="Low complexity" evidence="2">
    <location>
        <begin position="156"/>
        <end position="170"/>
    </location>
</feature>
<dbReference type="EMBL" id="CP119321">
    <property type="protein sequence ID" value="WEK14115.1"/>
    <property type="molecule type" value="Genomic_DNA"/>
</dbReference>
<feature type="coiled-coil region" evidence="1">
    <location>
        <begin position="52"/>
        <end position="79"/>
    </location>
</feature>
<gene>
    <name evidence="4" type="ORF">P0Y48_02585</name>
</gene>
<proteinExistence type="predicted"/>
<feature type="transmembrane region" description="Helical" evidence="3">
    <location>
        <begin position="7"/>
        <end position="32"/>
    </location>
</feature>
<keyword evidence="3" id="KW-1133">Transmembrane helix</keyword>
<keyword evidence="3" id="KW-0472">Membrane</keyword>
<organism evidence="4 5">
    <name type="scientific">Candidatus Microbacterium phytovorans</name>
    <dbReference type="NCBI Taxonomy" id="3121374"/>
    <lineage>
        <taxon>Bacteria</taxon>
        <taxon>Bacillati</taxon>
        <taxon>Actinomycetota</taxon>
        <taxon>Actinomycetes</taxon>
        <taxon>Micrococcales</taxon>
        <taxon>Microbacteriaceae</taxon>
        <taxon>Microbacterium</taxon>
    </lineage>
</organism>
<evidence type="ECO:0000313" key="4">
    <source>
        <dbReference type="EMBL" id="WEK14115.1"/>
    </source>
</evidence>
<keyword evidence="1" id="KW-0175">Coiled coil</keyword>
<evidence type="ECO:0000256" key="1">
    <source>
        <dbReference type="SAM" id="Coils"/>
    </source>
</evidence>
<dbReference type="AlphaFoldDB" id="A0AAJ5W4E2"/>
<dbReference type="Proteomes" id="UP001213972">
    <property type="component" value="Chromosome"/>
</dbReference>
<evidence type="ECO:0000313" key="5">
    <source>
        <dbReference type="Proteomes" id="UP001213972"/>
    </source>
</evidence>
<name>A0AAJ5W4E2_9MICO</name>
<keyword evidence="3" id="KW-0812">Transmembrane</keyword>
<evidence type="ECO:0008006" key="6">
    <source>
        <dbReference type="Google" id="ProtNLM"/>
    </source>
</evidence>
<reference evidence="4" key="1">
    <citation type="submission" date="2023-03" db="EMBL/GenBank/DDBJ databases">
        <title>Andean soil-derived lignocellulolytic bacterial consortium as a source of novel taxa and putative plastic-active enzymes.</title>
        <authorList>
            <person name="Diaz-Garcia L."/>
            <person name="Chuvochina M."/>
            <person name="Feuerriegel G."/>
            <person name="Bunk B."/>
            <person name="Sproer C."/>
            <person name="Streit W.R."/>
            <person name="Rodriguez L.M."/>
            <person name="Overmann J."/>
            <person name="Jimenez D.J."/>
        </authorList>
    </citation>
    <scope>NUCLEOTIDE SEQUENCE</scope>
    <source>
        <strain evidence="4">MAG 4610</strain>
    </source>
</reference>
<evidence type="ECO:0000256" key="2">
    <source>
        <dbReference type="SAM" id="MobiDB-lite"/>
    </source>
</evidence>
<sequence>MNASKQLVNLAGTLVVVILLVAGVVLVALPFYSESLAIDSQKRTVAQSNSTYEQQIARLSAAEEDIAAVDEDLATLRTEIASSPRLDEVHSLIARSAARVDARVESIAAEPAESWLARDVIDEEGVAVAAEEEPADTAASPTPAATDGDGGDGESAPAAEPETPATELTPQQQVLLTITLDMTLPFLGGGDEGTDVEDSTDIDEETLTSTAKRVSAFVDGLRAGPRLVSIIDVNFADGKVVVSALAFFQTEDAS</sequence>